<organism evidence="1 2">
    <name type="scientific">Daphnia magna</name>
    <dbReference type="NCBI Taxonomy" id="35525"/>
    <lineage>
        <taxon>Eukaryota</taxon>
        <taxon>Metazoa</taxon>
        <taxon>Ecdysozoa</taxon>
        <taxon>Arthropoda</taxon>
        <taxon>Crustacea</taxon>
        <taxon>Branchiopoda</taxon>
        <taxon>Diplostraca</taxon>
        <taxon>Cladocera</taxon>
        <taxon>Anomopoda</taxon>
        <taxon>Daphniidae</taxon>
        <taxon>Daphnia</taxon>
    </lineage>
</organism>
<proteinExistence type="predicted"/>
<accession>A0A0P6ARQ9</accession>
<sequence length="67" mass="7880">MRKNNKMYYRLHCPIMNISFSLLESFFLFYISCLMRGEIVKQSPANSVTKSIVKYIAKNVNFCVCVF</sequence>
<dbReference type="Proteomes" id="UP000076858">
    <property type="component" value="Unassembled WGS sequence"/>
</dbReference>
<name>A0A0P6ARQ9_9CRUS</name>
<protein>
    <submittedName>
        <fullName evidence="1">Uncharacterized protein</fullName>
    </submittedName>
</protein>
<dbReference type="AlphaFoldDB" id="A0A0P6ARQ9"/>
<reference evidence="1 2" key="1">
    <citation type="submission" date="2016-03" db="EMBL/GenBank/DDBJ databases">
        <title>EvidentialGene: Evidence-directed Construction of Genes on Genomes.</title>
        <authorList>
            <person name="Gilbert D.G."/>
            <person name="Choi J.-H."/>
            <person name="Mockaitis K."/>
            <person name="Colbourne J."/>
            <person name="Pfrender M."/>
        </authorList>
    </citation>
    <scope>NUCLEOTIDE SEQUENCE [LARGE SCALE GENOMIC DNA]</scope>
    <source>
        <strain evidence="1 2">Xinb3</strain>
        <tissue evidence="1">Complete organism</tissue>
    </source>
</reference>
<evidence type="ECO:0000313" key="1">
    <source>
        <dbReference type="EMBL" id="KZS18836.1"/>
    </source>
</evidence>
<keyword evidence="2" id="KW-1185">Reference proteome</keyword>
<gene>
    <name evidence="1" type="ORF">APZ42_015444</name>
</gene>
<comment type="caution">
    <text evidence="1">The sequence shown here is derived from an EMBL/GenBank/DDBJ whole genome shotgun (WGS) entry which is preliminary data.</text>
</comment>
<dbReference type="EMBL" id="LRGB01000512">
    <property type="protein sequence ID" value="KZS18836.1"/>
    <property type="molecule type" value="Genomic_DNA"/>
</dbReference>
<evidence type="ECO:0000313" key="2">
    <source>
        <dbReference type="Proteomes" id="UP000076858"/>
    </source>
</evidence>